<feature type="domain" description="Polymerase beta nucleotidyltransferase" evidence="1">
    <location>
        <begin position="99"/>
        <end position="159"/>
    </location>
</feature>
<dbReference type="InterPro" id="IPR041633">
    <property type="entry name" value="Polbeta"/>
</dbReference>
<evidence type="ECO:0000259" key="1">
    <source>
        <dbReference type="Pfam" id="PF18765"/>
    </source>
</evidence>
<dbReference type="InterPro" id="IPR011991">
    <property type="entry name" value="ArsR-like_HTH"/>
</dbReference>
<dbReference type="Gene3D" id="3.30.460.10">
    <property type="entry name" value="Beta Polymerase, domain 2"/>
    <property type="match status" value="1"/>
</dbReference>
<comment type="caution">
    <text evidence="2">The sequence shown here is derived from an EMBL/GenBank/DDBJ whole genome shotgun (WGS) entry which is preliminary data.</text>
</comment>
<dbReference type="Gene3D" id="1.10.10.10">
    <property type="entry name" value="Winged helix-like DNA-binding domain superfamily/Winged helix DNA-binding domain"/>
    <property type="match status" value="1"/>
</dbReference>
<sequence>MDDISKLFGPSNLQIFELLINEGASVRDLAKKAGCSPAKVTQFLGLYLRQKLVVIESEKNRKVIRLDKSSPLAREIITLLYMNKILHSRSFASLKGGASAIGLYGSVAEGNMDRHSDIDMWVVSDNKKRVIEAGRIRQQMASEFGREVSLKFYTQKDIQALKEKDPVFYNELECRSKILHGGGF</sequence>
<protein>
    <recommendedName>
        <fullName evidence="1">Polymerase beta nucleotidyltransferase domain-containing protein</fullName>
    </recommendedName>
</protein>
<evidence type="ECO:0000313" key="2">
    <source>
        <dbReference type="EMBL" id="HIH09799.1"/>
    </source>
</evidence>
<accession>A0A7J4IZW3</accession>
<organism evidence="2 3">
    <name type="scientific">Candidatus Iainarchaeum sp</name>
    <dbReference type="NCBI Taxonomy" id="3101447"/>
    <lineage>
        <taxon>Archaea</taxon>
        <taxon>Candidatus Iainarchaeota</taxon>
        <taxon>Candidatus Iainarchaeia</taxon>
        <taxon>Candidatus Iainarchaeales</taxon>
        <taxon>Candidatus Iainarchaeaceae</taxon>
        <taxon>Candidatus Iainarchaeum</taxon>
    </lineage>
</organism>
<gene>
    <name evidence="2" type="ORF">HA254_03960</name>
</gene>
<proteinExistence type="predicted"/>
<dbReference type="InterPro" id="IPR043519">
    <property type="entry name" value="NT_sf"/>
</dbReference>
<dbReference type="InterPro" id="IPR036390">
    <property type="entry name" value="WH_DNA-bd_sf"/>
</dbReference>
<dbReference type="Pfam" id="PF18765">
    <property type="entry name" value="Polbeta"/>
    <property type="match status" value="1"/>
</dbReference>
<dbReference type="Proteomes" id="UP000565078">
    <property type="component" value="Unassembled WGS sequence"/>
</dbReference>
<dbReference type="CDD" id="cd00090">
    <property type="entry name" value="HTH_ARSR"/>
    <property type="match status" value="1"/>
</dbReference>
<dbReference type="EMBL" id="DUGC01000060">
    <property type="protein sequence ID" value="HIH09799.1"/>
    <property type="molecule type" value="Genomic_DNA"/>
</dbReference>
<dbReference type="AlphaFoldDB" id="A0A7J4IZW3"/>
<dbReference type="CDD" id="cd05403">
    <property type="entry name" value="NT_KNTase_like"/>
    <property type="match status" value="1"/>
</dbReference>
<dbReference type="InterPro" id="IPR036388">
    <property type="entry name" value="WH-like_DNA-bd_sf"/>
</dbReference>
<dbReference type="SUPFAM" id="SSF81301">
    <property type="entry name" value="Nucleotidyltransferase"/>
    <property type="match status" value="1"/>
</dbReference>
<reference evidence="3" key="1">
    <citation type="journal article" date="2020" name="bioRxiv">
        <title>A rank-normalized archaeal taxonomy based on genome phylogeny resolves widespread incomplete and uneven classifications.</title>
        <authorList>
            <person name="Rinke C."/>
            <person name="Chuvochina M."/>
            <person name="Mussig A.J."/>
            <person name="Chaumeil P.-A."/>
            <person name="Waite D.W."/>
            <person name="Whitman W.B."/>
            <person name="Parks D.H."/>
            <person name="Hugenholtz P."/>
        </authorList>
    </citation>
    <scope>NUCLEOTIDE SEQUENCE [LARGE SCALE GENOMIC DNA]</scope>
</reference>
<dbReference type="SUPFAM" id="SSF46785">
    <property type="entry name" value="Winged helix' DNA-binding domain"/>
    <property type="match status" value="1"/>
</dbReference>
<evidence type="ECO:0000313" key="3">
    <source>
        <dbReference type="Proteomes" id="UP000565078"/>
    </source>
</evidence>
<name>A0A7J4IZW3_9ARCH</name>